<evidence type="ECO:0000313" key="11">
    <source>
        <dbReference type="Proteomes" id="UP001162164"/>
    </source>
</evidence>
<dbReference type="InterPro" id="IPR050217">
    <property type="entry name" value="Peroxiredoxin"/>
</dbReference>
<evidence type="ECO:0000256" key="3">
    <source>
        <dbReference type="ARBA" id="ARBA00022559"/>
    </source>
</evidence>
<name>A0ABQ9J3E5_9CUCU</name>
<evidence type="ECO:0000256" key="6">
    <source>
        <dbReference type="ARBA" id="ARBA00049091"/>
    </source>
</evidence>
<feature type="compositionally biased region" description="Basic and acidic residues" evidence="7">
    <location>
        <begin position="140"/>
        <end position="149"/>
    </location>
</feature>
<feature type="region of interest" description="Disordered" evidence="7">
    <location>
        <begin position="140"/>
        <end position="159"/>
    </location>
</feature>
<dbReference type="InterPro" id="IPR000866">
    <property type="entry name" value="AhpC/TSA"/>
</dbReference>
<organism evidence="10 11">
    <name type="scientific">Molorchus minor</name>
    <dbReference type="NCBI Taxonomy" id="1323400"/>
    <lineage>
        <taxon>Eukaryota</taxon>
        <taxon>Metazoa</taxon>
        <taxon>Ecdysozoa</taxon>
        <taxon>Arthropoda</taxon>
        <taxon>Hexapoda</taxon>
        <taxon>Insecta</taxon>
        <taxon>Pterygota</taxon>
        <taxon>Neoptera</taxon>
        <taxon>Endopterygota</taxon>
        <taxon>Coleoptera</taxon>
        <taxon>Polyphaga</taxon>
        <taxon>Cucujiformia</taxon>
        <taxon>Chrysomeloidea</taxon>
        <taxon>Cerambycidae</taxon>
        <taxon>Lamiinae</taxon>
        <taxon>Monochamini</taxon>
        <taxon>Molorchus</taxon>
    </lineage>
</organism>
<comment type="catalytic activity">
    <reaction evidence="6">
        <text>a hydroperoxide + [thioredoxin]-dithiol = an alcohol + [thioredoxin]-disulfide + H2O</text>
        <dbReference type="Rhea" id="RHEA:62620"/>
        <dbReference type="Rhea" id="RHEA-COMP:10698"/>
        <dbReference type="Rhea" id="RHEA-COMP:10700"/>
        <dbReference type="ChEBI" id="CHEBI:15377"/>
        <dbReference type="ChEBI" id="CHEBI:29950"/>
        <dbReference type="ChEBI" id="CHEBI:30879"/>
        <dbReference type="ChEBI" id="CHEBI:35924"/>
        <dbReference type="ChEBI" id="CHEBI:50058"/>
        <dbReference type="EC" id="1.11.1.24"/>
    </reaction>
</comment>
<dbReference type="EMBL" id="JAPWTJ010001489">
    <property type="protein sequence ID" value="KAJ8971373.1"/>
    <property type="molecule type" value="Genomic_DNA"/>
</dbReference>
<evidence type="ECO:0000259" key="9">
    <source>
        <dbReference type="Pfam" id="PF10417"/>
    </source>
</evidence>
<keyword evidence="11" id="KW-1185">Reference proteome</keyword>
<evidence type="ECO:0000256" key="5">
    <source>
        <dbReference type="ARBA" id="ARBA00023002"/>
    </source>
</evidence>
<evidence type="ECO:0000256" key="2">
    <source>
        <dbReference type="ARBA" id="ARBA00013017"/>
    </source>
</evidence>
<sequence>MASLFTSLIRRGPQIATGFPVAPTLCGPRVQQPAPDFSGIAVINDTFQNIQLSDFKRKILGFSFLPSRFEGGLGKLRYPLLSDINKEIAKKYDVLLDKEGVALRGMFIIDPNSIALRVIEALRFVEEHGEVCPANWKKGEKTIKPDPKGSQEYFKSVSK</sequence>
<dbReference type="InterPro" id="IPR036249">
    <property type="entry name" value="Thioredoxin-like_sf"/>
</dbReference>
<gene>
    <name evidence="10" type="ORF">NQ317_019251</name>
</gene>
<dbReference type="Pfam" id="PF10417">
    <property type="entry name" value="1-cysPrx_C"/>
    <property type="match status" value="1"/>
</dbReference>
<dbReference type="Pfam" id="PF00578">
    <property type="entry name" value="AhpC-TSA"/>
    <property type="match status" value="1"/>
</dbReference>
<dbReference type="PANTHER" id="PTHR10681">
    <property type="entry name" value="THIOREDOXIN PEROXIDASE"/>
    <property type="match status" value="1"/>
</dbReference>
<proteinExistence type="inferred from homology"/>
<keyword evidence="4" id="KW-0049">Antioxidant</keyword>
<dbReference type="InterPro" id="IPR019479">
    <property type="entry name" value="Peroxiredoxin_C"/>
</dbReference>
<keyword evidence="3" id="KW-0575">Peroxidase</keyword>
<dbReference type="EC" id="1.11.1.24" evidence="2"/>
<comment type="similarity">
    <text evidence="1">Belongs to the peroxiredoxin family. AhpC/Prx1 subfamily.</text>
</comment>
<evidence type="ECO:0000256" key="4">
    <source>
        <dbReference type="ARBA" id="ARBA00022862"/>
    </source>
</evidence>
<evidence type="ECO:0000259" key="8">
    <source>
        <dbReference type="Pfam" id="PF00578"/>
    </source>
</evidence>
<dbReference type="Proteomes" id="UP001162164">
    <property type="component" value="Unassembled WGS sequence"/>
</dbReference>
<evidence type="ECO:0000256" key="7">
    <source>
        <dbReference type="SAM" id="MobiDB-lite"/>
    </source>
</evidence>
<dbReference type="Gene3D" id="3.40.30.10">
    <property type="entry name" value="Glutaredoxin"/>
    <property type="match status" value="2"/>
</dbReference>
<protein>
    <recommendedName>
        <fullName evidence="2">thioredoxin-dependent peroxiredoxin</fullName>
        <ecNumber evidence="2">1.11.1.24</ecNumber>
    </recommendedName>
</protein>
<dbReference type="PANTHER" id="PTHR10681:SF128">
    <property type="entry name" value="THIOREDOXIN-DEPENDENT PEROXIDE REDUCTASE, MITOCHONDRIAL"/>
    <property type="match status" value="1"/>
</dbReference>
<feature type="domain" description="Alkyl hydroperoxide reductase subunit C/ Thiol specific antioxidant" evidence="8">
    <location>
        <begin position="75"/>
        <end position="113"/>
    </location>
</feature>
<evidence type="ECO:0000313" key="10">
    <source>
        <dbReference type="EMBL" id="KAJ8971373.1"/>
    </source>
</evidence>
<evidence type="ECO:0000256" key="1">
    <source>
        <dbReference type="ARBA" id="ARBA00009796"/>
    </source>
</evidence>
<comment type="caution">
    <text evidence="10">The sequence shown here is derived from an EMBL/GenBank/DDBJ whole genome shotgun (WGS) entry which is preliminary data.</text>
</comment>
<accession>A0ABQ9J3E5</accession>
<feature type="domain" description="Peroxiredoxin C-terminal" evidence="9">
    <location>
        <begin position="121"/>
        <end position="155"/>
    </location>
</feature>
<keyword evidence="5" id="KW-0560">Oxidoreductase</keyword>
<reference evidence="10" key="1">
    <citation type="journal article" date="2023" name="Insect Mol. Biol.">
        <title>Genome sequencing provides insights into the evolution of gene families encoding plant cell wall-degrading enzymes in longhorned beetles.</title>
        <authorList>
            <person name="Shin N.R."/>
            <person name="Okamura Y."/>
            <person name="Kirsch R."/>
            <person name="Pauchet Y."/>
        </authorList>
    </citation>
    <scope>NUCLEOTIDE SEQUENCE</scope>
    <source>
        <strain evidence="10">MMC_N1</strain>
    </source>
</reference>
<dbReference type="SUPFAM" id="SSF52833">
    <property type="entry name" value="Thioredoxin-like"/>
    <property type="match status" value="1"/>
</dbReference>